<evidence type="ECO:0000313" key="2">
    <source>
        <dbReference type="EMBL" id="GEL54458.1"/>
    </source>
</evidence>
<dbReference type="EMBL" id="BJVS01000007">
    <property type="protein sequence ID" value="GEL54458.1"/>
    <property type="molecule type" value="Genomic_DNA"/>
</dbReference>
<dbReference type="KEGG" id="abg:Asbog_01435"/>
<proteinExistence type="predicted"/>
<reference evidence="2 3" key="1">
    <citation type="submission" date="2019-07" db="EMBL/GenBank/DDBJ databases">
        <title>Whole genome shotgun sequence of Asaia bogorensis NBRC 16594.</title>
        <authorList>
            <person name="Hosoyama A."/>
            <person name="Uohara A."/>
            <person name="Ohji S."/>
            <person name="Ichikawa N."/>
        </authorList>
    </citation>
    <scope>NUCLEOTIDE SEQUENCE [LARGE SCALE GENOMIC DNA]</scope>
    <source>
        <strain evidence="2 3">NBRC 16594</strain>
    </source>
</reference>
<sequence length="156" mass="16983">MPDTFKILHESFSEPLPVTEDEGFHDFNALSRIAAAGEPLSEPVPVPEPPRVTPPEPPASYRHTSPQVTQPQPEAPEKPVWEKTQIEPPAATAAPQAQPVQREVVPPTGAVASAGSGTQADDAWRDLPLQNLLARLRTSVPVVNDTPKRLHGMFRR</sequence>
<gene>
    <name evidence="2" type="ORF">ABO01nite_24650</name>
</gene>
<evidence type="ECO:0000256" key="1">
    <source>
        <dbReference type="SAM" id="MobiDB-lite"/>
    </source>
</evidence>
<keyword evidence="3" id="KW-1185">Reference proteome</keyword>
<feature type="compositionally biased region" description="Low complexity" evidence="1">
    <location>
        <begin position="88"/>
        <end position="99"/>
    </location>
</feature>
<name>A0AAN4R4Y9_9PROT</name>
<feature type="compositionally biased region" description="Basic and acidic residues" evidence="1">
    <location>
        <begin position="75"/>
        <end position="85"/>
    </location>
</feature>
<feature type="compositionally biased region" description="Polar residues" evidence="1">
    <location>
        <begin position="62"/>
        <end position="72"/>
    </location>
</feature>
<feature type="region of interest" description="Disordered" evidence="1">
    <location>
        <begin position="35"/>
        <end position="123"/>
    </location>
</feature>
<feature type="compositionally biased region" description="Pro residues" evidence="1">
    <location>
        <begin position="42"/>
        <end position="58"/>
    </location>
</feature>
<accession>A0AAN4R4Y9</accession>
<protein>
    <submittedName>
        <fullName evidence="2">Uncharacterized protein</fullName>
    </submittedName>
</protein>
<dbReference type="Proteomes" id="UP000321287">
    <property type="component" value="Unassembled WGS sequence"/>
</dbReference>
<dbReference type="AlphaFoldDB" id="A0AAN4R4Y9"/>
<organism evidence="2 3">
    <name type="scientific">Asaia bogorensis NBRC 16594</name>
    <dbReference type="NCBI Taxonomy" id="1231624"/>
    <lineage>
        <taxon>Bacteria</taxon>
        <taxon>Pseudomonadati</taxon>
        <taxon>Pseudomonadota</taxon>
        <taxon>Alphaproteobacteria</taxon>
        <taxon>Acetobacterales</taxon>
        <taxon>Acetobacteraceae</taxon>
        <taxon>Asaia</taxon>
    </lineage>
</organism>
<comment type="caution">
    <text evidence="2">The sequence shown here is derived from an EMBL/GenBank/DDBJ whole genome shotgun (WGS) entry which is preliminary data.</text>
</comment>
<evidence type="ECO:0000313" key="3">
    <source>
        <dbReference type="Proteomes" id="UP000321287"/>
    </source>
</evidence>